<dbReference type="GO" id="GO:0015764">
    <property type="term" value="P:N-acetylglucosamine transport"/>
    <property type="evidence" value="ECO:0007669"/>
    <property type="project" value="TreeGrafter"/>
</dbReference>
<evidence type="ECO:0000256" key="6">
    <source>
        <dbReference type="SAM" id="Phobius"/>
    </source>
</evidence>
<dbReference type="GO" id="GO:0090563">
    <property type="term" value="F:protein-phosphocysteine-sugar phosphotransferase activity"/>
    <property type="evidence" value="ECO:0007669"/>
    <property type="project" value="TreeGrafter"/>
</dbReference>
<protein>
    <recommendedName>
        <fullName evidence="7">PTS EIIB type-1 domain-containing protein</fullName>
    </recommendedName>
</protein>
<gene>
    <name evidence="8" type="ORF">IAD49_05550</name>
</gene>
<dbReference type="SUPFAM" id="SSF55604">
    <property type="entry name" value="Glucose permease domain IIB"/>
    <property type="match status" value="1"/>
</dbReference>
<dbReference type="Proteomes" id="UP000824087">
    <property type="component" value="Unassembled WGS sequence"/>
</dbReference>
<accession>A0A9D1HUZ6</accession>
<keyword evidence="2" id="KW-0762">Sugar transport</keyword>
<dbReference type="InterPro" id="IPR050429">
    <property type="entry name" value="PTS_Glucose_EIICBA"/>
</dbReference>
<comment type="caution">
    <text evidence="5">Lacks conserved residue(s) required for the propagation of feature annotation.</text>
</comment>
<evidence type="ECO:0000256" key="3">
    <source>
        <dbReference type="ARBA" id="ARBA00022679"/>
    </source>
</evidence>
<dbReference type="GO" id="GO:0008982">
    <property type="term" value="F:protein-N(PI)-phosphohistidine-sugar phosphotransferase activity"/>
    <property type="evidence" value="ECO:0007669"/>
    <property type="project" value="InterPro"/>
</dbReference>
<sequence>MEYVQYIIIIVILLIIAIAITRSKKKDFKMEANKLVGYLGGKANILDYEFHKSRFIVNVRDVDKVNKDAIQKLGAQGIVEIDNQLKIILGEDAQQLKKYIDALK</sequence>
<evidence type="ECO:0000256" key="2">
    <source>
        <dbReference type="ARBA" id="ARBA00022597"/>
    </source>
</evidence>
<organism evidence="8 9">
    <name type="scientific">Candidatus Fimihabitans intestinipullorum</name>
    <dbReference type="NCBI Taxonomy" id="2840820"/>
    <lineage>
        <taxon>Bacteria</taxon>
        <taxon>Bacillati</taxon>
        <taxon>Mycoplasmatota</taxon>
        <taxon>Mycoplasmatota incertae sedis</taxon>
        <taxon>Candidatus Fimihabitans</taxon>
    </lineage>
</organism>
<dbReference type="Gene3D" id="3.30.1360.60">
    <property type="entry name" value="Glucose permease domain IIB"/>
    <property type="match status" value="1"/>
</dbReference>
<keyword evidence="1" id="KW-0813">Transport</keyword>
<dbReference type="GO" id="GO:0005886">
    <property type="term" value="C:plasma membrane"/>
    <property type="evidence" value="ECO:0007669"/>
    <property type="project" value="TreeGrafter"/>
</dbReference>
<dbReference type="PROSITE" id="PS51098">
    <property type="entry name" value="PTS_EIIB_TYPE_1"/>
    <property type="match status" value="1"/>
</dbReference>
<proteinExistence type="predicted"/>
<evidence type="ECO:0000259" key="7">
    <source>
        <dbReference type="PROSITE" id="PS51098"/>
    </source>
</evidence>
<keyword evidence="6" id="KW-0812">Transmembrane</keyword>
<feature type="transmembrane region" description="Helical" evidence="6">
    <location>
        <begin position="6"/>
        <end position="23"/>
    </location>
</feature>
<evidence type="ECO:0000256" key="5">
    <source>
        <dbReference type="PROSITE-ProRule" id="PRU00421"/>
    </source>
</evidence>
<keyword evidence="4" id="KW-0598">Phosphotransferase system</keyword>
<evidence type="ECO:0000313" key="9">
    <source>
        <dbReference type="Proteomes" id="UP000824087"/>
    </source>
</evidence>
<keyword evidence="6" id="KW-0472">Membrane</keyword>
<dbReference type="InterPro" id="IPR036878">
    <property type="entry name" value="Glu_permease_IIB"/>
</dbReference>
<dbReference type="GO" id="GO:0009401">
    <property type="term" value="P:phosphoenolpyruvate-dependent sugar phosphotransferase system"/>
    <property type="evidence" value="ECO:0007669"/>
    <property type="project" value="UniProtKB-KW"/>
</dbReference>
<reference evidence="8" key="1">
    <citation type="submission" date="2020-10" db="EMBL/GenBank/DDBJ databases">
        <authorList>
            <person name="Gilroy R."/>
        </authorList>
    </citation>
    <scope>NUCLEOTIDE SEQUENCE</scope>
    <source>
        <strain evidence="8">CHK197-8231</strain>
    </source>
</reference>
<keyword evidence="3" id="KW-0808">Transferase</keyword>
<dbReference type="InterPro" id="IPR001996">
    <property type="entry name" value="PTS_IIB_1"/>
</dbReference>
<evidence type="ECO:0000256" key="4">
    <source>
        <dbReference type="ARBA" id="ARBA00022683"/>
    </source>
</evidence>
<dbReference type="EMBL" id="DVML01000032">
    <property type="protein sequence ID" value="HIU23029.1"/>
    <property type="molecule type" value="Genomic_DNA"/>
</dbReference>
<reference evidence="8" key="2">
    <citation type="journal article" date="2021" name="PeerJ">
        <title>Extensive microbial diversity within the chicken gut microbiome revealed by metagenomics and culture.</title>
        <authorList>
            <person name="Gilroy R."/>
            <person name="Ravi A."/>
            <person name="Getino M."/>
            <person name="Pursley I."/>
            <person name="Horton D.L."/>
            <person name="Alikhan N.F."/>
            <person name="Baker D."/>
            <person name="Gharbi K."/>
            <person name="Hall N."/>
            <person name="Watson M."/>
            <person name="Adriaenssens E.M."/>
            <person name="Foster-Nyarko E."/>
            <person name="Jarju S."/>
            <person name="Secka A."/>
            <person name="Antonio M."/>
            <person name="Oren A."/>
            <person name="Chaudhuri R.R."/>
            <person name="La Ragione R."/>
            <person name="Hildebrand F."/>
            <person name="Pallen M.J."/>
        </authorList>
    </citation>
    <scope>NUCLEOTIDE SEQUENCE</scope>
    <source>
        <strain evidence="8">CHK197-8231</strain>
    </source>
</reference>
<evidence type="ECO:0000313" key="8">
    <source>
        <dbReference type="EMBL" id="HIU23029.1"/>
    </source>
</evidence>
<feature type="domain" description="PTS EIIB type-1" evidence="7">
    <location>
        <begin position="29"/>
        <end position="104"/>
    </location>
</feature>
<name>A0A9D1HUZ6_9BACT</name>
<dbReference type="PANTHER" id="PTHR30009">
    <property type="entry name" value="CYTOCHROME C-TYPE SYNTHESIS PROTEIN AND PTS TRANSMEMBRANE COMPONENT"/>
    <property type="match status" value="1"/>
</dbReference>
<dbReference type="AlphaFoldDB" id="A0A9D1HUZ6"/>
<evidence type="ECO:0000256" key="1">
    <source>
        <dbReference type="ARBA" id="ARBA00022448"/>
    </source>
</evidence>
<keyword evidence="6" id="KW-1133">Transmembrane helix</keyword>
<dbReference type="PANTHER" id="PTHR30009:SF4">
    <property type="entry name" value="PTS SYSTEM N-ACETYLGLUCOSAMINE-SPECIFIC EIICBA COMPONENT"/>
    <property type="match status" value="1"/>
</dbReference>
<comment type="caution">
    <text evidence="8">The sequence shown here is derived from an EMBL/GenBank/DDBJ whole genome shotgun (WGS) entry which is preliminary data.</text>
</comment>